<name>A0A1G6XMV7_PEPNI</name>
<evidence type="ECO:0000256" key="9">
    <source>
        <dbReference type="ARBA" id="ARBA00023146"/>
    </source>
</evidence>
<dbReference type="SUPFAM" id="SSF55681">
    <property type="entry name" value="Class II aaRS and biotin synthetases"/>
    <property type="match status" value="1"/>
</dbReference>
<feature type="binding site" evidence="12">
    <location>
        <position position="112"/>
    </location>
    <ligand>
        <name>L-histidine</name>
        <dbReference type="ChEBI" id="CHEBI:57595"/>
    </ligand>
</feature>
<dbReference type="InterPro" id="IPR036621">
    <property type="entry name" value="Anticodon-bd_dom_sf"/>
</dbReference>
<dbReference type="CDD" id="cd00859">
    <property type="entry name" value="HisRS_anticodon"/>
    <property type="match status" value="1"/>
</dbReference>
<dbReference type="Gene3D" id="3.30.930.10">
    <property type="entry name" value="Bira Bifunctional Protein, Domain 2"/>
    <property type="match status" value="1"/>
</dbReference>
<dbReference type="GO" id="GO:0140096">
    <property type="term" value="F:catalytic activity, acting on a protein"/>
    <property type="evidence" value="ECO:0007669"/>
    <property type="project" value="UniProtKB-ARBA"/>
</dbReference>
<evidence type="ECO:0000313" key="14">
    <source>
        <dbReference type="EMBL" id="SDD79569.1"/>
    </source>
</evidence>
<evidence type="ECO:0000313" key="15">
    <source>
        <dbReference type="Proteomes" id="UP000198995"/>
    </source>
</evidence>
<reference evidence="14 15" key="1">
    <citation type="submission" date="2016-10" db="EMBL/GenBank/DDBJ databases">
        <authorList>
            <person name="de Groot N.N."/>
        </authorList>
    </citation>
    <scope>NUCLEOTIDE SEQUENCE [LARGE SCALE GENOMIC DNA]</scope>
    <source>
        <strain evidence="14 15">DSM 20475</strain>
    </source>
</reference>
<feature type="domain" description="Aminoacyl-transfer RNA synthetases class-II family profile" evidence="13">
    <location>
        <begin position="20"/>
        <end position="328"/>
    </location>
</feature>
<evidence type="ECO:0000256" key="1">
    <source>
        <dbReference type="ARBA" id="ARBA00004496"/>
    </source>
</evidence>
<gene>
    <name evidence="11" type="primary">hisS</name>
    <name evidence="14" type="ORF">SAMN04489866_10734</name>
</gene>
<dbReference type="InterPro" id="IPR033656">
    <property type="entry name" value="HisRS_anticodon"/>
</dbReference>
<dbReference type="EMBL" id="FNAF01000007">
    <property type="protein sequence ID" value="SDD79569.1"/>
    <property type="molecule type" value="Genomic_DNA"/>
</dbReference>
<organism evidence="14 15">
    <name type="scientific">Peptococcus niger</name>
    <dbReference type="NCBI Taxonomy" id="2741"/>
    <lineage>
        <taxon>Bacteria</taxon>
        <taxon>Bacillati</taxon>
        <taxon>Bacillota</taxon>
        <taxon>Clostridia</taxon>
        <taxon>Eubacteriales</taxon>
        <taxon>Peptococcaceae</taxon>
        <taxon>Peptococcus</taxon>
    </lineage>
</organism>
<feature type="binding site" evidence="12">
    <location>
        <begin position="261"/>
        <end position="262"/>
    </location>
    <ligand>
        <name>L-histidine</name>
        <dbReference type="ChEBI" id="CHEBI:57595"/>
    </ligand>
</feature>
<keyword evidence="7 11" id="KW-0067">ATP-binding</keyword>
<dbReference type="InterPro" id="IPR015807">
    <property type="entry name" value="His-tRNA-ligase"/>
</dbReference>
<keyword evidence="6 11" id="KW-0547">Nucleotide-binding</keyword>
<dbReference type="CDD" id="cd00773">
    <property type="entry name" value="HisRS-like_core"/>
    <property type="match status" value="1"/>
</dbReference>
<keyword evidence="9 11" id="KW-0030">Aminoacyl-tRNA synthetase</keyword>
<dbReference type="GO" id="GO:0005524">
    <property type="term" value="F:ATP binding"/>
    <property type="evidence" value="ECO:0007669"/>
    <property type="project" value="UniProtKB-UniRule"/>
</dbReference>
<dbReference type="GO" id="GO:0006427">
    <property type="term" value="P:histidyl-tRNA aminoacylation"/>
    <property type="evidence" value="ECO:0007669"/>
    <property type="project" value="UniProtKB-UniRule"/>
</dbReference>
<evidence type="ECO:0000256" key="12">
    <source>
        <dbReference type="PIRSR" id="PIRSR001549-1"/>
    </source>
</evidence>
<feature type="binding site" evidence="12">
    <location>
        <position position="130"/>
    </location>
    <ligand>
        <name>L-histidine</name>
        <dbReference type="ChEBI" id="CHEBI:57595"/>
    </ligand>
</feature>
<dbReference type="InterPro" id="IPR041715">
    <property type="entry name" value="HisRS-like_core"/>
</dbReference>
<comment type="subunit">
    <text evidence="3 11">Homodimer.</text>
</comment>
<protein>
    <recommendedName>
        <fullName evidence="11">Histidine--tRNA ligase</fullName>
        <ecNumber evidence="11">6.1.1.21</ecNumber>
    </recommendedName>
    <alternativeName>
        <fullName evidence="11">Histidyl-tRNA synthetase</fullName>
        <shortName evidence="11">HisRS</shortName>
    </alternativeName>
</protein>
<dbReference type="PROSITE" id="PS50862">
    <property type="entry name" value="AA_TRNA_LIGASE_II"/>
    <property type="match status" value="1"/>
</dbReference>
<dbReference type="GO" id="GO:0005737">
    <property type="term" value="C:cytoplasm"/>
    <property type="evidence" value="ECO:0007669"/>
    <property type="project" value="UniProtKB-SubCell"/>
</dbReference>
<evidence type="ECO:0000256" key="7">
    <source>
        <dbReference type="ARBA" id="ARBA00022840"/>
    </source>
</evidence>
<dbReference type="PANTHER" id="PTHR43707">
    <property type="entry name" value="HISTIDYL-TRNA SYNTHETASE"/>
    <property type="match status" value="1"/>
</dbReference>
<keyword evidence="4 11" id="KW-0963">Cytoplasm</keyword>
<comment type="subcellular location">
    <subcellularLocation>
        <location evidence="1 11">Cytoplasm</location>
    </subcellularLocation>
</comment>
<dbReference type="PIRSF" id="PIRSF001549">
    <property type="entry name" value="His-tRNA_synth"/>
    <property type="match status" value="1"/>
</dbReference>
<evidence type="ECO:0000256" key="2">
    <source>
        <dbReference type="ARBA" id="ARBA00008226"/>
    </source>
</evidence>
<dbReference type="InterPro" id="IPR006195">
    <property type="entry name" value="aa-tRNA-synth_II"/>
</dbReference>
<keyword evidence="15" id="KW-1185">Reference proteome</keyword>
<dbReference type="EC" id="6.1.1.21" evidence="11"/>
<evidence type="ECO:0000256" key="3">
    <source>
        <dbReference type="ARBA" id="ARBA00011738"/>
    </source>
</evidence>
<dbReference type="GO" id="GO:0004821">
    <property type="term" value="F:histidine-tRNA ligase activity"/>
    <property type="evidence" value="ECO:0007669"/>
    <property type="project" value="UniProtKB-UniRule"/>
</dbReference>
<dbReference type="FunFam" id="3.30.930.10:FF:000005">
    <property type="entry name" value="Histidine--tRNA ligase"/>
    <property type="match status" value="1"/>
</dbReference>
<evidence type="ECO:0000256" key="8">
    <source>
        <dbReference type="ARBA" id="ARBA00022917"/>
    </source>
</evidence>
<sequence length="429" mass="47998">MLTTRPRGINDILPGEVERWQALEAHIRRLFSLYHYEEIRTPIFEHTELFLRSVGETSDIVEKEMYSFEDKGLRHVTLRPEGTAGVVRAYIENRLFAGPAPQKLFYIGPMFRYDQPQAGRYRQFHQFGCEVLGSDAPVVDAEVITFAVDLFSRLGLQDLKVSLNTVGCPACRPAYEKALVAYFEAHLDDLCDTCKDRLHRNPLRILDCKEEGCTRLAAEAPTTLDYACDHCRDHFSSVRAYLDGVGIPYELDSTLVRGLDYYTQTAFEVIMTQKSGAQNAICGGGRYNKLVYNCGGKDTPGVGFAAGMERLLLILESQGIDIGQEAVPGVYLAPLDQEASQLAFQLAKALRAKDIAVEMDCMGKSLKAQMKTADRLKARYSVLIGENERLGGYATVRQMADGDQTEVPLDKLVIYLEERINHVATEKNA</sequence>
<keyword evidence="5 11" id="KW-0436">Ligase</keyword>
<comment type="catalytic activity">
    <reaction evidence="10 11">
        <text>tRNA(His) + L-histidine + ATP = L-histidyl-tRNA(His) + AMP + diphosphate + H(+)</text>
        <dbReference type="Rhea" id="RHEA:17313"/>
        <dbReference type="Rhea" id="RHEA-COMP:9665"/>
        <dbReference type="Rhea" id="RHEA-COMP:9689"/>
        <dbReference type="ChEBI" id="CHEBI:15378"/>
        <dbReference type="ChEBI" id="CHEBI:30616"/>
        <dbReference type="ChEBI" id="CHEBI:33019"/>
        <dbReference type="ChEBI" id="CHEBI:57595"/>
        <dbReference type="ChEBI" id="CHEBI:78442"/>
        <dbReference type="ChEBI" id="CHEBI:78527"/>
        <dbReference type="ChEBI" id="CHEBI:456215"/>
        <dbReference type="EC" id="6.1.1.21"/>
    </reaction>
</comment>
<evidence type="ECO:0000256" key="6">
    <source>
        <dbReference type="ARBA" id="ARBA00022741"/>
    </source>
</evidence>
<dbReference type="NCBIfam" id="TIGR00442">
    <property type="entry name" value="hisS"/>
    <property type="match status" value="1"/>
</dbReference>
<feature type="binding site" evidence="12">
    <location>
        <begin position="81"/>
        <end position="83"/>
    </location>
    <ligand>
        <name>L-histidine</name>
        <dbReference type="ChEBI" id="CHEBI:57595"/>
    </ligand>
</feature>
<dbReference type="SUPFAM" id="SSF52954">
    <property type="entry name" value="Class II aaRS ABD-related"/>
    <property type="match status" value="1"/>
</dbReference>
<evidence type="ECO:0000256" key="5">
    <source>
        <dbReference type="ARBA" id="ARBA00022598"/>
    </source>
</evidence>
<evidence type="ECO:0000256" key="10">
    <source>
        <dbReference type="ARBA" id="ARBA00047639"/>
    </source>
</evidence>
<dbReference type="InterPro" id="IPR004516">
    <property type="entry name" value="HisRS/HisZ"/>
</dbReference>
<feature type="binding site" evidence="12">
    <location>
        <position position="126"/>
    </location>
    <ligand>
        <name>L-histidine</name>
        <dbReference type="ChEBI" id="CHEBI:57595"/>
    </ligand>
</feature>
<dbReference type="Gene3D" id="3.40.50.800">
    <property type="entry name" value="Anticodon-binding domain"/>
    <property type="match status" value="1"/>
</dbReference>
<proteinExistence type="inferred from homology"/>
<dbReference type="Proteomes" id="UP000198995">
    <property type="component" value="Unassembled WGS sequence"/>
</dbReference>
<comment type="similarity">
    <text evidence="2 11">Belongs to the class-II aminoacyl-tRNA synthetase family.</text>
</comment>
<dbReference type="RefSeq" id="WP_091791932.1">
    <property type="nucleotide sequence ID" value="NZ_FNAF01000007.1"/>
</dbReference>
<dbReference type="InterPro" id="IPR004154">
    <property type="entry name" value="Anticodon-bd"/>
</dbReference>
<dbReference type="PANTHER" id="PTHR43707:SF1">
    <property type="entry name" value="HISTIDINE--TRNA LIGASE, MITOCHONDRIAL-RELATED"/>
    <property type="match status" value="1"/>
</dbReference>
<evidence type="ECO:0000256" key="4">
    <source>
        <dbReference type="ARBA" id="ARBA00022490"/>
    </source>
</evidence>
<dbReference type="AlphaFoldDB" id="A0A1G6XMV7"/>
<evidence type="ECO:0000256" key="11">
    <source>
        <dbReference type="HAMAP-Rule" id="MF_00127"/>
    </source>
</evidence>
<dbReference type="OrthoDB" id="9800814at2"/>
<dbReference type="STRING" id="2741.SAMN04489866_10734"/>
<dbReference type="Pfam" id="PF13393">
    <property type="entry name" value="tRNA-synt_His"/>
    <property type="match status" value="1"/>
</dbReference>
<dbReference type="GO" id="GO:0016740">
    <property type="term" value="F:transferase activity"/>
    <property type="evidence" value="ECO:0007669"/>
    <property type="project" value="UniProtKB-ARBA"/>
</dbReference>
<accession>A0A1G6XMV7</accession>
<dbReference type="HAMAP" id="MF_00127">
    <property type="entry name" value="His_tRNA_synth"/>
    <property type="match status" value="1"/>
</dbReference>
<feature type="binding site" evidence="12">
    <location>
        <position position="257"/>
    </location>
    <ligand>
        <name>L-histidine</name>
        <dbReference type="ChEBI" id="CHEBI:57595"/>
    </ligand>
</feature>
<evidence type="ECO:0000259" key="13">
    <source>
        <dbReference type="PROSITE" id="PS50862"/>
    </source>
</evidence>
<dbReference type="Pfam" id="PF03129">
    <property type="entry name" value="HGTP_anticodon"/>
    <property type="match status" value="1"/>
</dbReference>
<keyword evidence="8 11" id="KW-0648">Protein biosynthesis</keyword>
<dbReference type="InterPro" id="IPR045864">
    <property type="entry name" value="aa-tRNA-synth_II/BPL/LPL"/>
</dbReference>